<dbReference type="AlphaFoldDB" id="A0A6I9U4D6"/>
<evidence type="ECO:0000256" key="11">
    <source>
        <dbReference type="SAM" id="MobiDB-lite"/>
    </source>
</evidence>
<evidence type="ECO:0000256" key="7">
    <source>
        <dbReference type="ARBA" id="ARBA00023163"/>
    </source>
</evidence>
<evidence type="ECO:0000256" key="8">
    <source>
        <dbReference type="ARBA" id="ARBA00023242"/>
    </source>
</evidence>
<dbReference type="Gene3D" id="4.10.1100.10">
    <property type="entry name" value="Transcription factor, SBP-box domain"/>
    <property type="match status" value="1"/>
</dbReference>
<dbReference type="InterPro" id="IPR036893">
    <property type="entry name" value="SBP_sf"/>
</dbReference>
<keyword evidence="2" id="KW-0479">Metal-binding</keyword>
<evidence type="ECO:0000256" key="9">
    <source>
        <dbReference type="ARBA" id="ARBA00056472"/>
    </source>
</evidence>
<dbReference type="Proteomes" id="UP000504604">
    <property type="component" value="Linkage group LG11"/>
</dbReference>
<feature type="compositionally biased region" description="Low complexity" evidence="11">
    <location>
        <begin position="107"/>
        <end position="122"/>
    </location>
</feature>
<dbReference type="Pfam" id="PF03110">
    <property type="entry name" value="SBP"/>
    <property type="match status" value="1"/>
</dbReference>
<evidence type="ECO:0000313" key="14">
    <source>
        <dbReference type="RefSeq" id="XP_011093932.1"/>
    </source>
</evidence>
<sequence length="416" mass="45801">MERNSVSSSGLEWENLAVEIAEPVGFSISMSSSGSNGPLCGDISASALESTKETMDCFGRLGSLPQYDDVIRMQNIREPISSPSAGSGEPMIGLRLGRPKELGDSFPTSSTKTSTSSLPTSLTPIKRSRASYQNMQNPCCQVEGCNLDLKSAKDYHRRHRICESHSKSPKVIVSGMELRFCQQCSRFHDLSEFDDKKRSCRRRLSDHNARRRRMQPEAVQLSSSGLSSALYDRRVQHVLSGLPIVSLPNSTWESASSVMLGQAGDSLIRPSKVGTFDGTLCFPSNDIYCSDANRRVDPERLPSIHSSNHGVLDQCLHLPTNNSPIAPNMLSAHSLLSSNSWSLNDVASNSMESLTHGNYNPLLRSSQLESHHLSLFQSNNIPSDQEPLVHSVTLQEYQLFKAPYDSGDFFSSQTNL</sequence>
<name>A0A6I9U4D6_SESIN</name>
<dbReference type="PROSITE" id="PS51141">
    <property type="entry name" value="ZF_SBP"/>
    <property type="match status" value="1"/>
</dbReference>
<dbReference type="PANTHER" id="PTHR31251">
    <property type="entry name" value="SQUAMOSA PROMOTER-BINDING-LIKE PROTEIN 4"/>
    <property type="match status" value="1"/>
</dbReference>
<organism evidence="13 14">
    <name type="scientific">Sesamum indicum</name>
    <name type="common">Oriental sesame</name>
    <name type="synonym">Sesamum orientale</name>
    <dbReference type="NCBI Taxonomy" id="4182"/>
    <lineage>
        <taxon>Eukaryota</taxon>
        <taxon>Viridiplantae</taxon>
        <taxon>Streptophyta</taxon>
        <taxon>Embryophyta</taxon>
        <taxon>Tracheophyta</taxon>
        <taxon>Spermatophyta</taxon>
        <taxon>Magnoliopsida</taxon>
        <taxon>eudicotyledons</taxon>
        <taxon>Gunneridae</taxon>
        <taxon>Pentapetalae</taxon>
        <taxon>asterids</taxon>
        <taxon>lamiids</taxon>
        <taxon>Lamiales</taxon>
        <taxon>Pedaliaceae</taxon>
        <taxon>Sesamum</taxon>
    </lineage>
</organism>
<evidence type="ECO:0000256" key="2">
    <source>
        <dbReference type="ARBA" id="ARBA00022723"/>
    </source>
</evidence>
<gene>
    <name evidence="14" type="primary">LOC105173751</name>
</gene>
<keyword evidence="13" id="KW-1185">Reference proteome</keyword>
<dbReference type="PANTHER" id="PTHR31251:SF74">
    <property type="entry name" value="SQUAMOSA PROMOTER-BINDING-LIKE PROTEIN 2"/>
    <property type="match status" value="1"/>
</dbReference>
<evidence type="ECO:0000259" key="12">
    <source>
        <dbReference type="PROSITE" id="PS51141"/>
    </source>
</evidence>
<proteinExistence type="predicted"/>
<evidence type="ECO:0000256" key="3">
    <source>
        <dbReference type="ARBA" id="ARBA00022771"/>
    </source>
</evidence>
<evidence type="ECO:0000256" key="5">
    <source>
        <dbReference type="ARBA" id="ARBA00023015"/>
    </source>
</evidence>
<feature type="region of interest" description="Disordered" evidence="11">
    <location>
        <begin position="98"/>
        <end position="122"/>
    </location>
</feature>
<evidence type="ECO:0000256" key="6">
    <source>
        <dbReference type="ARBA" id="ARBA00023125"/>
    </source>
</evidence>
<dbReference type="OrthoDB" id="514967at2759"/>
<accession>A0A6I9U4D6</accession>
<keyword evidence="8" id="KW-0539">Nucleus</keyword>
<comment type="function">
    <text evidence="9">Probable transcriptional factor. Binds to the promoter of the SQUAMOSA gene.</text>
</comment>
<dbReference type="GO" id="GO:0008270">
    <property type="term" value="F:zinc ion binding"/>
    <property type="evidence" value="ECO:0007669"/>
    <property type="project" value="UniProtKB-KW"/>
</dbReference>
<dbReference type="InterPro" id="IPR044817">
    <property type="entry name" value="SBP-like"/>
</dbReference>
<dbReference type="SMR" id="A0A6I9U4D6"/>
<keyword evidence="5" id="KW-0805">Transcription regulation</keyword>
<keyword evidence="4" id="KW-0862">Zinc</keyword>
<keyword evidence="6" id="KW-0238">DNA-binding</keyword>
<keyword evidence="3 10" id="KW-0863">Zinc-finger</keyword>
<evidence type="ECO:0000256" key="1">
    <source>
        <dbReference type="ARBA" id="ARBA00004123"/>
    </source>
</evidence>
<dbReference type="GeneID" id="105173751"/>
<protein>
    <submittedName>
        <fullName evidence="14">Squamosa promoter-binding-like protein 12</fullName>
    </submittedName>
</protein>
<dbReference type="FunFam" id="4.10.1100.10:FF:000001">
    <property type="entry name" value="Squamosa promoter-binding-like protein 14"/>
    <property type="match status" value="1"/>
</dbReference>
<dbReference type="GO" id="GO:0003677">
    <property type="term" value="F:DNA binding"/>
    <property type="evidence" value="ECO:0007669"/>
    <property type="project" value="UniProtKB-KW"/>
</dbReference>
<reference evidence="14" key="1">
    <citation type="submission" date="2025-08" db="UniProtKB">
        <authorList>
            <consortium name="RefSeq"/>
        </authorList>
    </citation>
    <scope>IDENTIFICATION</scope>
</reference>
<dbReference type="InterPro" id="IPR004333">
    <property type="entry name" value="SBP_dom"/>
</dbReference>
<evidence type="ECO:0000256" key="4">
    <source>
        <dbReference type="ARBA" id="ARBA00022833"/>
    </source>
</evidence>
<feature type="domain" description="SBP-type" evidence="12">
    <location>
        <begin position="137"/>
        <end position="214"/>
    </location>
</feature>
<dbReference type="SUPFAM" id="SSF103612">
    <property type="entry name" value="SBT domain"/>
    <property type="match status" value="1"/>
</dbReference>
<evidence type="ECO:0000256" key="10">
    <source>
        <dbReference type="PROSITE-ProRule" id="PRU00470"/>
    </source>
</evidence>
<evidence type="ECO:0000313" key="13">
    <source>
        <dbReference type="Proteomes" id="UP000504604"/>
    </source>
</evidence>
<dbReference type="InParanoid" id="A0A6I9U4D6"/>
<dbReference type="GO" id="GO:0005634">
    <property type="term" value="C:nucleus"/>
    <property type="evidence" value="ECO:0007669"/>
    <property type="project" value="UniProtKB-SubCell"/>
</dbReference>
<dbReference type="KEGG" id="sind:105173751"/>
<keyword evidence="7" id="KW-0804">Transcription</keyword>
<dbReference type="RefSeq" id="XP_011093932.1">
    <property type="nucleotide sequence ID" value="XM_011095630.2"/>
</dbReference>
<comment type="subcellular location">
    <subcellularLocation>
        <location evidence="1">Nucleus</location>
    </subcellularLocation>
</comment>